<evidence type="ECO:0000259" key="4">
    <source>
        <dbReference type="PROSITE" id="PS50043"/>
    </source>
</evidence>
<dbReference type="GO" id="GO:0006355">
    <property type="term" value="P:regulation of DNA-templated transcription"/>
    <property type="evidence" value="ECO:0007669"/>
    <property type="project" value="InterPro"/>
</dbReference>
<dbReference type="CDD" id="cd06170">
    <property type="entry name" value="LuxR_C_like"/>
    <property type="match status" value="1"/>
</dbReference>
<evidence type="ECO:0000256" key="2">
    <source>
        <dbReference type="ARBA" id="ARBA00023125"/>
    </source>
</evidence>
<dbReference type="STRING" id="535712.A4Z71_06235"/>
<dbReference type="InterPro" id="IPR000792">
    <property type="entry name" value="Tscrpt_reg_LuxR_C"/>
</dbReference>
<evidence type="ECO:0000256" key="3">
    <source>
        <dbReference type="ARBA" id="ARBA00023163"/>
    </source>
</evidence>
<dbReference type="PANTHER" id="PTHR44688:SF16">
    <property type="entry name" value="DNA-BINDING TRANSCRIPTIONAL ACTIVATOR DEVR_DOSR"/>
    <property type="match status" value="1"/>
</dbReference>
<dbReference type="EMBL" id="CP015208">
    <property type="protein sequence ID" value="AOY56539.1"/>
    <property type="molecule type" value="Genomic_DNA"/>
</dbReference>
<dbReference type="PROSITE" id="PS50043">
    <property type="entry name" value="HTH_LUXR_2"/>
    <property type="match status" value="1"/>
</dbReference>
<protein>
    <recommendedName>
        <fullName evidence="4">HTH luxR-type domain-containing protein</fullName>
    </recommendedName>
</protein>
<dbReference type="Pfam" id="PF00196">
    <property type="entry name" value="GerE"/>
    <property type="match status" value="1"/>
</dbReference>
<evidence type="ECO:0000256" key="1">
    <source>
        <dbReference type="ARBA" id="ARBA00023015"/>
    </source>
</evidence>
<dbReference type="KEGG" id="rpla:A4Z71_06235"/>
<organism evidence="5 6">
    <name type="scientific">Candidatus Rhodoluna planktonica</name>
    <dbReference type="NCBI Taxonomy" id="535712"/>
    <lineage>
        <taxon>Bacteria</taxon>
        <taxon>Bacillati</taxon>
        <taxon>Actinomycetota</taxon>
        <taxon>Actinomycetes</taxon>
        <taxon>Micrococcales</taxon>
        <taxon>Microbacteriaceae</taxon>
        <taxon>Luna cluster</taxon>
        <taxon>Luna-1 subcluster</taxon>
        <taxon>Rhodoluna</taxon>
    </lineage>
</organism>
<dbReference type="SUPFAM" id="SSF46894">
    <property type="entry name" value="C-terminal effector domain of the bipartite response regulators"/>
    <property type="match status" value="1"/>
</dbReference>
<dbReference type="Gene3D" id="1.10.10.10">
    <property type="entry name" value="Winged helix-like DNA-binding domain superfamily/Winged helix DNA-binding domain"/>
    <property type="match status" value="1"/>
</dbReference>
<name>A0A1D9E0G5_9MICO</name>
<dbReference type="PRINTS" id="PR00038">
    <property type="entry name" value="HTHLUXR"/>
</dbReference>
<dbReference type="InterPro" id="IPR036388">
    <property type="entry name" value="WH-like_DNA-bd_sf"/>
</dbReference>
<keyword evidence="3" id="KW-0804">Transcription</keyword>
<evidence type="ECO:0000313" key="5">
    <source>
        <dbReference type="EMBL" id="AOY56539.1"/>
    </source>
</evidence>
<dbReference type="GO" id="GO:0003677">
    <property type="term" value="F:DNA binding"/>
    <property type="evidence" value="ECO:0007669"/>
    <property type="project" value="UniProtKB-KW"/>
</dbReference>
<dbReference type="SMART" id="SM00421">
    <property type="entry name" value="HTH_LUXR"/>
    <property type="match status" value="1"/>
</dbReference>
<sequence>MNSIALTETKMSVLEDLLDSLLKSATPSEFCRALVHSDYMGQETQGAHLFTLDQQSQLANAASYGLPCGNGEAISIWDNNPLGEAIRSKSMTFDSSHEFAFGKGLACIPLLRESMPLGCLALVIDNSAKHVPFEEELVPLVGKIAAYLVNQNSGFRHQSRRDSAGSPDDLTQRQIRIIEFMAEGYVNAEIARELLVSESTVRQETVRIYRALDVPNRTEAAKKARALGLIKRPPPPRLSEQSKQLA</sequence>
<keyword evidence="1" id="KW-0805">Transcription regulation</keyword>
<proteinExistence type="predicted"/>
<keyword evidence="6" id="KW-1185">Reference proteome</keyword>
<dbReference type="Proteomes" id="UP000243784">
    <property type="component" value="Chromosome"/>
</dbReference>
<dbReference type="AlphaFoldDB" id="A0A1D9E0G5"/>
<feature type="domain" description="HTH luxR-type" evidence="4">
    <location>
        <begin position="163"/>
        <end position="228"/>
    </location>
</feature>
<accession>A0A1D9E0G5</accession>
<dbReference type="OrthoDB" id="5115627at2"/>
<dbReference type="RefSeq" id="WP_070955040.1">
    <property type="nucleotide sequence ID" value="NZ_CP015208.1"/>
</dbReference>
<evidence type="ECO:0000313" key="6">
    <source>
        <dbReference type="Proteomes" id="UP000243784"/>
    </source>
</evidence>
<keyword evidence="2" id="KW-0238">DNA-binding</keyword>
<dbReference type="InterPro" id="IPR016032">
    <property type="entry name" value="Sig_transdc_resp-reg_C-effctor"/>
</dbReference>
<gene>
    <name evidence="5" type="ORF">A4Z71_06235</name>
</gene>
<reference evidence="5 6" key="1">
    <citation type="journal article" date="2016" name="Biochim. Biophys. Acta">
        <title>Photochemical characterization of actinorhodopsin and its functional existence in the natural host.</title>
        <authorList>
            <person name="Nakamura S."/>
            <person name="Kikukawa T."/>
            <person name="Tamogami J."/>
            <person name="Kamiya M."/>
            <person name="Aizawa T."/>
            <person name="Hahn M.W."/>
            <person name="Ihara K."/>
            <person name="Kamo N."/>
            <person name="Demura M."/>
        </authorList>
    </citation>
    <scope>NUCLEOTIDE SEQUENCE [LARGE SCALE GENOMIC DNA]</scope>
    <source>
        <strain evidence="5 6">MWH-Dar1</strain>
    </source>
</reference>
<dbReference type="PANTHER" id="PTHR44688">
    <property type="entry name" value="DNA-BINDING TRANSCRIPTIONAL ACTIVATOR DEVR_DOSR"/>
    <property type="match status" value="1"/>
</dbReference>